<sequence length="3353" mass="385880">MDIRSKFYALFIALVISSTTQAEISSKTDKYLSILIKRPSSDYLFDKFYSSWLENATGADLEKFLDQKFEETKEPIYKQIKAYYLEAEGSNGDALDIYNEIIATQNSASLLFRRAKLQVGTLEFEKAIADLKAASELSSKEKFTIQINKLLGKIYIRDEKKELGQKVWLDMAEKSGDEDLLEEIIELMIDEGLFAEARKQIKKLLTQTKDKHKQVTLTLRLGDIYRTQGNKSEALKKYSETLDKVGTGSWLEKEILSQIEQVFRSEDNLHGLAEYYAQVVKDKTNNIEILKRQATLLFELDDKEKSLKAYQQIVKLTPMSKENKEVYAQQLSRSKKFKEALELVQALIKQYPDDQELYISQAKLYHELKNKQQCSASLFTYIKKDKESEYSFMRAANLLRNFELKDEAKKAYLALIAKYPESREGRMLNALNLYELDEKEAALNEYVNLGKTEQIGEIQRLISTLNTLKENETAFSILKAQHEKFKNNYKYNEILLASANSLKDTKVADQAAQLMLDSADSIADISKACSNIIFAAKKAKKLAQVLENLEEKADLSDKETILLSAIYDQSDEVDTAFEIIETKLQQNPQNELFLEQKLNLSKKHREWDAAIATLTAITQLSPKHKATRIKDLVILSLKAEKTEDALKWIAVWKKTSASSTSPYIQEASIYRNKMDYDKSSEVLKKAMFKFPENKTMPRLLAQDLSTSGKTKEAKSVYWRMVNKTEDLAEKLGLVRSIIQLSQNDDSMGELTQKLQGRLENNPQSIFPPLALAELHRSSGYYEDRRKFLLKATEIKPNDIGLLREIARIEEEEGQYDRALETIKKIISLDKTNKQDSLLVQFYMRNGEEELAFEQIIENAGGKNMPVEDVVSTSISLIKSRSEKTVEFIRPYLLQHPDDYRISFLYAIALEEQDLTVDTALAFLNVLKASKEVSTPKKPAQTNTNPYGYSSHAYYKEMAEYLPQEAIDLVKNSNSVHNTYSYRRNNRRQYVFSPFGNQAGFPMPKKLEEVEQFIMPHLSTIYQGLEENEQNEIAEKLDEMGIKYSTLKLNVFNQRNRQQNQVELWSKFADDYKGDKTFEALYAYMLSMQVRTLEDFNAHFEKVKTINEILAVNMIVNTARKKVELDEKYLDFAVKTMLERDLEKLNSSRVASVLLIDNLKEENVAKLKTLMLDTYRQQDPNKNTWGPLQIVRALVKLKDYAAIIDVVNHEDELHQSQARGPNNMYNYGFYGYGSRQQKKVVAPIAFPPENSKLIPAFVKQTFSEQNYYNRENPIDKDLLIKEISKVKSTIIRLYIAHYCEDEKVSEEIVASFDKNDKSLDKQLFIAAWYGLNEKFKETVSVLKNARKLCSKKSEKKTINGALVYYIELSEDEELNNEAKLAGERLIALRLSLQEKGDLASSLETLGFTKLAESLDKEIDKATSRSNAVTSSSGFSSGRRNTDPAQKVRDYIKNNEHEKALQFAVREFRKMAKSELNYSLQSSMGNNNSWQLKNLMRTVLQKQLVDKFIALLSPKESDSFARVVLERALAYELLKQSDKAIVDYKAVLQSNPDNKAANLRLAFLIADKDPEAAKTYFVKATGKNINFIGPVIGSIVSSMYNNPSIYDIYPVIVELLKEARVSPNQDQYWINNILGQMENSMHSNEIQLPHLFDKKQSVGRSKNKEKAIKILKKREKCYVDLCKVSLKFPKVANHAFGRLEYLISQGRLKDENSFLLAKEVLKNSSKNQFHQSYSQTFYVNNMRIEAKSAEDIFIQHVMANSLIEEEKDFIKSLNYLGTTIKEKIKKTQVLYDCEPKDFISSAEKFLEDNKAPGQFQASKVLIQAHQSRAIPASLTPLIIKQLKSDLNNSANFGNQMTYLGTWTQSLIKNKPNELADFFDQMSGALAEKIKKMPKQTDHNRHNPMNHALSAALEKVFGECINSKLSHTIALIQALNKYELSQSEFLFRHSNLSYSLSNIFRKNDDLYDELKATPLFADTANFDAIALPKAREASSILKEFVSNSRNNSKRQKAYLAKLKKEDPKSFGVNYLIVLLEQSDPKKIYAYLDQQLAKIKELPKEQQVSFLSSLGHIMKEYPYKNKITSVTGAFRDYETNFTSSSSGDKVAEFLNRKVGEDYYNYSEDAGLLINETVKKDIEKAKALWTHSLKQLRKYQLRQGSQFYGGNSMSEQLFNEIRHDDSYSIAKLRFLNSIISAVKFNRRNKYDHQEALQQLYSQTVRSLYDKYRADKKTKDQAHFLAIQDLLKNKDLFKDIQLPYASLLGYSLTQSSSLELTKLEEFLKNDPHYKDNVELILLSSYLAKLNKDKKSQIPAELSQHYITYLKNEKVDISTRFVSIHKIFFDNLRRAPQSPELNELFYQLCDAGAKSNNSEHSYYYENLLERLFIIKDKDDKWKTATKSIVTLTENKVRQQPDAFESYENSYNEAMLTLLDCLFKLGESSKTKTYLNKESLRLKSRFETLWVLILNDEFAEAAQLSKEKLATMDSPTNFWRELRKFKIDDKLEKYYASIEDKELNYLARVYYAFAADDKKQQVTLVKEFEQLDPQNKNIRKNLIEIFNNNNNTKKVIQKFNGELFDSSDPLPIIYSDDHNKNDTYATFLLAGLAKMTAEEIKEVASKIKKASMDEDYDYQAENLVDAISRTYGQSLEKKAFVENYEVTAKKLLLLGKQLCKISDDARGVDSLFFTTFILSNHFEGEDAASEWLKSFSDTYFSELRSHALIKSLNVFHKLYDTSDAEQNAEVMKKKTAFLSSTSKQFTLLFPREKARTQAVKDISNQVSKDIKNFEDLNKYPPKFATLVAKSNNGYKLWQLIAQQYKNNQKNTEIDAFGTTIDQARKVIQNCDMLTASKMNNFLRALKKEDSEKNLNYLSSIEDKADWLSELEVNLFYKQALDAKAENCPEEFINYYQTYFSNKELSIETRLQAYYNNYSAFKQTPQFIDFITPLFKNNTSQEYVLNNSFHELLVLSMHLDASHKTRLNSLLKLKEATPNLGSNRRQQNDILLNDIRTRLGKEAVMSNDLIPMKETYFSLLYNGKHDEFASLFSTNWKQIKVFNSMANYLLPSKEREATALAGIAKISSQELQLLAKSLYYNQSKLISKDFGNYRYNTTQSAGKKLDKVVEEFSQSTFSDPELKNTIALLLIRNNKGKKAAKDIVTSFIESKKLEDLLKQNVYNYRIAYALYVQKLLEDNNSGKALEVIKEVNDIANQNSSLKNAAHSYLQEVSTQLVNEINSGKMKFSGAEGLSQLGEIANALLKSNDHPYHFTTLIQLLAVKHILNDTPKEAANWIAKMIPKYNKRFREYDLYKVLNSLPKWDDGIGKENLKEAQIKVLESPECKLMFKKRIKEIDKVKKRLKLK</sequence>
<dbReference type="eggNOG" id="COG0457">
    <property type="taxonomic scope" value="Bacteria"/>
</dbReference>
<evidence type="ECO:0000256" key="1">
    <source>
        <dbReference type="ARBA" id="ARBA00022737"/>
    </source>
</evidence>
<dbReference type="STRING" id="313628.LNTAR_04991"/>
<dbReference type="OrthoDB" id="218623at2"/>
<proteinExistence type="predicted"/>
<dbReference type="InterPro" id="IPR019734">
    <property type="entry name" value="TPR_rpt"/>
</dbReference>
<dbReference type="Pfam" id="PF13181">
    <property type="entry name" value="TPR_8"/>
    <property type="match status" value="1"/>
</dbReference>
<dbReference type="Proteomes" id="UP000004947">
    <property type="component" value="Unassembled WGS sequence"/>
</dbReference>
<comment type="caution">
    <text evidence="6">The sequence shown here is derived from an EMBL/GenBank/DDBJ whole genome shotgun (WGS) entry which is preliminary data.</text>
</comment>
<feature type="repeat" description="TPR" evidence="3">
    <location>
        <begin position="1519"/>
        <end position="1552"/>
    </location>
</feature>
<organism evidence="6 7">
    <name type="scientific">Lentisphaera araneosa HTCC2155</name>
    <dbReference type="NCBI Taxonomy" id="313628"/>
    <lineage>
        <taxon>Bacteria</taxon>
        <taxon>Pseudomonadati</taxon>
        <taxon>Lentisphaerota</taxon>
        <taxon>Lentisphaeria</taxon>
        <taxon>Lentisphaerales</taxon>
        <taxon>Lentisphaeraceae</taxon>
        <taxon>Lentisphaera</taxon>
    </lineage>
</organism>
<dbReference type="InterPro" id="IPR011990">
    <property type="entry name" value="TPR-like_helical_dom_sf"/>
</dbReference>
<evidence type="ECO:0000313" key="7">
    <source>
        <dbReference type="Proteomes" id="UP000004947"/>
    </source>
</evidence>
<evidence type="ECO:0008006" key="8">
    <source>
        <dbReference type="Google" id="ProtNLM"/>
    </source>
</evidence>
<evidence type="ECO:0000256" key="5">
    <source>
        <dbReference type="SAM" id="SignalP"/>
    </source>
</evidence>
<dbReference type="RefSeq" id="WP_007278745.1">
    <property type="nucleotide sequence ID" value="NZ_ABCK01000009.1"/>
</dbReference>
<dbReference type="PANTHER" id="PTHR44858:SF1">
    <property type="entry name" value="UDP-N-ACETYLGLUCOSAMINE--PEPTIDE N-ACETYLGLUCOSAMINYLTRANSFERASE SPINDLY-RELATED"/>
    <property type="match status" value="1"/>
</dbReference>
<keyword evidence="2 3" id="KW-0802">TPR repeat</keyword>
<accession>A6DLI5</accession>
<dbReference type="EMBL" id="ABCK01000009">
    <property type="protein sequence ID" value="EDM27440.1"/>
    <property type="molecule type" value="Genomic_DNA"/>
</dbReference>
<reference evidence="6 7" key="1">
    <citation type="journal article" date="2010" name="J. Bacteriol.">
        <title>Genome sequence of Lentisphaera araneosa HTCC2155T, the type species of the order Lentisphaerales in the phylum Lentisphaerae.</title>
        <authorList>
            <person name="Thrash J.C."/>
            <person name="Cho J.C."/>
            <person name="Vergin K.L."/>
            <person name="Morris R.M."/>
            <person name="Giovannoni S.J."/>
        </authorList>
    </citation>
    <scope>NUCLEOTIDE SEQUENCE [LARGE SCALE GENOMIC DNA]</scope>
    <source>
        <strain evidence="6 7">HTCC2155</strain>
    </source>
</reference>
<keyword evidence="1" id="KW-0677">Repeat</keyword>
<dbReference type="SMART" id="SM00028">
    <property type="entry name" value="TPR"/>
    <property type="match status" value="7"/>
</dbReference>
<keyword evidence="7" id="KW-1185">Reference proteome</keyword>
<keyword evidence="4" id="KW-0175">Coiled coil</keyword>
<feature type="chain" id="PRO_5002694511" description="Tetratricopeptide repeat protein" evidence="5">
    <location>
        <begin position="23"/>
        <end position="3353"/>
    </location>
</feature>
<dbReference type="PANTHER" id="PTHR44858">
    <property type="entry name" value="TETRATRICOPEPTIDE REPEAT PROTEIN 6"/>
    <property type="match status" value="1"/>
</dbReference>
<evidence type="ECO:0000256" key="4">
    <source>
        <dbReference type="SAM" id="Coils"/>
    </source>
</evidence>
<feature type="signal peptide" evidence="5">
    <location>
        <begin position="1"/>
        <end position="22"/>
    </location>
</feature>
<evidence type="ECO:0000256" key="3">
    <source>
        <dbReference type="PROSITE-ProRule" id="PRU00339"/>
    </source>
</evidence>
<evidence type="ECO:0000256" key="2">
    <source>
        <dbReference type="ARBA" id="ARBA00022803"/>
    </source>
</evidence>
<feature type="repeat" description="TPR" evidence="3">
    <location>
        <begin position="287"/>
        <end position="320"/>
    </location>
</feature>
<name>A6DLI5_9BACT</name>
<gene>
    <name evidence="6" type="ORF">LNTAR_04991</name>
</gene>
<dbReference type="PROSITE" id="PS50005">
    <property type="entry name" value="TPR"/>
    <property type="match status" value="3"/>
</dbReference>
<dbReference type="Gene3D" id="1.25.40.10">
    <property type="entry name" value="Tetratricopeptide repeat domain"/>
    <property type="match status" value="4"/>
</dbReference>
<keyword evidence="5" id="KW-0732">Signal</keyword>
<dbReference type="Pfam" id="PF13174">
    <property type="entry name" value="TPR_6"/>
    <property type="match status" value="1"/>
</dbReference>
<dbReference type="InterPro" id="IPR050498">
    <property type="entry name" value="Ycf3"/>
</dbReference>
<dbReference type="SUPFAM" id="SSF48452">
    <property type="entry name" value="TPR-like"/>
    <property type="match status" value="4"/>
</dbReference>
<protein>
    <recommendedName>
        <fullName evidence="8">Tetratricopeptide repeat protein</fullName>
    </recommendedName>
</protein>
<feature type="repeat" description="TPR" evidence="3">
    <location>
        <begin position="799"/>
        <end position="832"/>
    </location>
</feature>
<evidence type="ECO:0000313" key="6">
    <source>
        <dbReference type="EMBL" id="EDM27440.1"/>
    </source>
</evidence>
<feature type="coiled-coil region" evidence="4">
    <location>
        <begin position="532"/>
        <end position="559"/>
    </location>
</feature>